<accession>A0ABS9E5U4</accession>
<evidence type="ECO:0000256" key="7">
    <source>
        <dbReference type="RuleBase" id="RU369079"/>
    </source>
</evidence>
<keyword evidence="4 7" id="KW-0812">Transmembrane</keyword>
<evidence type="ECO:0000313" key="10">
    <source>
        <dbReference type="Proteomes" id="UP001201217"/>
    </source>
</evidence>
<evidence type="ECO:0000256" key="2">
    <source>
        <dbReference type="ARBA" id="ARBA00022475"/>
    </source>
</evidence>
<gene>
    <name evidence="9" type="ORF">L1I42_07015</name>
</gene>
<feature type="transmembrane region" description="Helical" evidence="7">
    <location>
        <begin position="31"/>
        <end position="52"/>
    </location>
</feature>
<evidence type="ECO:0000313" key="9">
    <source>
        <dbReference type="EMBL" id="MCF4098240.1"/>
    </source>
</evidence>
<comment type="subunit">
    <text evidence="7">The complex comprises the extracytoplasmic solute receptor protein and the two transmembrane proteins.</text>
</comment>
<feature type="transmembrane region" description="Helical" evidence="7">
    <location>
        <begin position="105"/>
        <end position="126"/>
    </location>
</feature>
<feature type="transmembrane region" description="Helical" evidence="7">
    <location>
        <begin position="179"/>
        <end position="204"/>
    </location>
</feature>
<dbReference type="InterPro" id="IPR010656">
    <property type="entry name" value="DctM"/>
</dbReference>
<feature type="transmembrane region" description="Helical" evidence="7">
    <location>
        <begin position="225"/>
        <end position="245"/>
    </location>
</feature>
<dbReference type="Proteomes" id="UP001201217">
    <property type="component" value="Unassembled WGS sequence"/>
</dbReference>
<protein>
    <recommendedName>
        <fullName evidence="7">TRAP transporter large permease protein</fullName>
    </recommendedName>
</protein>
<comment type="subcellular location">
    <subcellularLocation>
        <location evidence="1 7">Cell inner membrane</location>
        <topology evidence="1 7">Multi-pass membrane protein</topology>
    </subcellularLocation>
</comment>
<name>A0ABS9E5U4_9HYPH</name>
<comment type="function">
    <text evidence="7">Part of the tripartite ATP-independent periplasmic (TRAP) transport system.</text>
</comment>
<organism evidence="9 10">
    <name type="scientific">Maritalea mediterranea</name>
    <dbReference type="NCBI Taxonomy" id="2909667"/>
    <lineage>
        <taxon>Bacteria</taxon>
        <taxon>Pseudomonadati</taxon>
        <taxon>Pseudomonadota</taxon>
        <taxon>Alphaproteobacteria</taxon>
        <taxon>Hyphomicrobiales</taxon>
        <taxon>Devosiaceae</taxon>
        <taxon>Maritalea</taxon>
    </lineage>
</organism>
<keyword evidence="3 7" id="KW-0997">Cell inner membrane</keyword>
<sequence>MIEWLTSAFGLGLLGTFFLIVLIILRMPIAFAMILVGGIGVTLLNGPAIFLSQLKTLAYGQFSIYDLSVVPMFLLMGALATKIGMGRDLFQAAQAWLGWLRGGAAMSAVAACAIFGAVCGSSLATATTMGKVALPELERLKYAGSLATGTIAAGGVLGILIPPSVVLVIYAIIVEANIVTMFMAALVPGLIAVVFFLIAIAIVVRVRPQLAPKAERISKQARRGATYAVLPVLLIFAVVIGGIYLGLYNPTPAAAIGVFLVAVYGLVRKQLNWADAKSALFDTARTAGMIYLILLGAEMLKIFMSRAGVPQAAASWAIESGLPAFSILIALLIALIILGCLMDSLSMILLVVPFFWPVLVEVNGGLYQGADGAAFGMSTEDLKIWFGILALIVVELGLITPPVGMNVFVISGLSKNTTMAETYKGVMPFFTVELLRVALLLALPGLVLFVPHLLQG</sequence>
<reference evidence="9 10" key="1">
    <citation type="submission" date="2022-01" db="EMBL/GenBank/DDBJ databases">
        <title>Maritalea mediterranea sp. nov., isolated from marine plastic residues from the Malva-rosa beach (Valencia, Spain).</title>
        <authorList>
            <person name="Vidal-Verdu A."/>
            <person name="Molina-Menor E."/>
            <person name="Pascual J."/>
            <person name="Pereto J."/>
            <person name="Porcar M."/>
        </authorList>
    </citation>
    <scope>NUCLEOTIDE SEQUENCE [LARGE SCALE GENOMIC DNA]</scope>
    <source>
        <strain evidence="9 10">P4.10X</strain>
    </source>
</reference>
<evidence type="ECO:0000256" key="1">
    <source>
        <dbReference type="ARBA" id="ARBA00004429"/>
    </source>
</evidence>
<keyword evidence="10" id="KW-1185">Reference proteome</keyword>
<feature type="transmembrane region" description="Helical" evidence="7">
    <location>
        <begin position="288"/>
        <end position="309"/>
    </location>
</feature>
<dbReference type="PANTHER" id="PTHR33362">
    <property type="entry name" value="SIALIC ACID TRAP TRANSPORTER PERMEASE PROTEIN SIAT-RELATED"/>
    <property type="match status" value="1"/>
</dbReference>
<proteinExistence type="inferred from homology"/>
<keyword evidence="2" id="KW-1003">Cell membrane</keyword>
<feature type="transmembrane region" description="Helical" evidence="7">
    <location>
        <begin position="434"/>
        <end position="454"/>
    </location>
</feature>
<evidence type="ECO:0000256" key="3">
    <source>
        <dbReference type="ARBA" id="ARBA00022519"/>
    </source>
</evidence>
<dbReference type="RefSeq" id="WP_236113771.1">
    <property type="nucleotide sequence ID" value="NZ_JAKGTI010000001.1"/>
</dbReference>
<dbReference type="EMBL" id="JAKGTI010000001">
    <property type="protein sequence ID" value="MCF4098240.1"/>
    <property type="molecule type" value="Genomic_DNA"/>
</dbReference>
<dbReference type="PANTHER" id="PTHR33362:SF5">
    <property type="entry name" value="C4-DICARBOXYLATE TRAP TRANSPORTER LARGE PERMEASE PROTEIN DCTM"/>
    <property type="match status" value="1"/>
</dbReference>
<evidence type="ECO:0000259" key="8">
    <source>
        <dbReference type="Pfam" id="PF06808"/>
    </source>
</evidence>
<feature type="transmembrane region" description="Helical" evidence="7">
    <location>
        <begin position="7"/>
        <end position="25"/>
    </location>
</feature>
<dbReference type="PIRSF" id="PIRSF006066">
    <property type="entry name" value="HI0050"/>
    <property type="match status" value="1"/>
</dbReference>
<evidence type="ECO:0000256" key="6">
    <source>
        <dbReference type="ARBA" id="ARBA00023136"/>
    </source>
</evidence>
<feature type="transmembrane region" description="Helical" evidence="7">
    <location>
        <begin position="321"/>
        <end position="341"/>
    </location>
</feature>
<evidence type="ECO:0000256" key="5">
    <source>
        <dbReference type="ARBA" id="ARBA00022989"/>
    </source>
</evidence>
<evidence type="ECO:0000256" key="4">
    <source>
        <dbReference type="ARBA" id="ARBA00022692"/>
    </source>
</evidence>
<keyword evidence="7" id="KW-0813">Transport</keyword>
<feature type="transmembrane region" description="Helical" evidence="7">
    <location>
        <begin position="146"/>
        <end position="173"/>
    </location>
</feature>
<dbReference type="NCBIfam" id="TIGR00786">
    <property type="entry name" value="dctM"/>
    <property type="match status" value="1"/>
</dbReference>
<dbReference type="InterPro" id="IPR004681">
    <property type="entry name" value="TRAP_DctM"/>
</dbReference>
<keyword evidence="5 7" id="KW-1133">Transmembrane helix</keyword>
<keyword evidence="6 7" id="KW-0472">Membrane</keyword>
<dbReference type="Pfam" id="PF06808">
    <property type="entry name" value="DctM"/>
    <property type="match status" value="1"/>
</dbReference>
<feature type="transmembrane region" description="Helical" evidence="7">
    <location>
        <begin position="251"/>
        <end position="267"/>
    </location>
</feature>
<feature type="transmembrane region" description="Helical" evidence="7">
    <location>
        <begin position="64"/>
        <end position="85"/>
    </location>
</feature>
<feature type="transmembrane region" description="Helical" evidence="7">
    <location>
        <begin position="348"/>
        <end position="366"/>
    </location>
</feature>
<comment type="similarity">
    <text evidence="7">Belongs to the TRAP transporter large permease family.</text>
</comment>
<feature type="domain" description="TRAP C4-dicarboxylate transport system permease DctM subunit" evidence="8">
    <location>
        <begin position="18"/>
        <end position="445"/>
    </location>
</feature>
<comment type="caution">
    <text evidence="9">The sequence shown here is derived from an EMBL/GenBank/DDBJ whole genome shotgun (WGS) entry which is preliminary data.</text>
</comment>
<feature type="transmembrane region" description="Helical" evidence="7">
    <location>
        <begin position="386"/>
        <end position="413"/>
    </location>
</feature>